<dbReference type="GO" id="GO:0043190">
    <property type="term" value="C:ATP-binding cassette (ABC) transporter complex"/>
    <property type="evidence" value="ECO:0007669"/>
    <property type="project" value="InterPro"/>
</dbReference>
<feature type="transmembrane region" description="Helical" evidence="5">
    <location>
        <begin position="188"/>
        <end position="207"/>
    </location>
</feature>
<keyword evidence="3 5" id="KW-1133">Transmembrane helix</keyword>
<dbReference type="Pfam" id="PF12698">
    <property type="entry name" value="ABC2_membrane_3"/>
    <property type="match status" value="1"/>
</dbReference>
<evidence type="ECO:0000256" key="5">
    <source>
        <dbReference type="RuleBase" id="RU361157"/>
    </source>
</evidence>
<evidence type="ECO:0000259" key="6">
    <source>
        <dbReference type="PROSITE" id="PS51012"/>
    </source>
</evidence>
<dbReference type="AlphaFoldDB" id="A0A1M6PIF4"/>
<name>A0A1M6PIF4_9CLOT</name>
<evidence type="ECO:0000313" key="7">
    <source>
        <dbReference type="EMBL" id="SHK07738.1"/>
    </source>
</evidence>
<feature type="transmembrane region" description="Helical" evidence="5">
    <location>
        <begin position="111"/>
        <end position="134"/>
    </location>
</feature>
<dbReference type="InterPro" id="IPR013525">
    <property type="entry name" value="ABC2_TM"/>
</dbReference>
<dbReference type="PROSITE" id="PS51012">
    <property type="entry name" value="ABC_TM2"/>
    <property type="match status" value="1"/>
</dbReference>
<organism evidence="7 8">
    <name type="scientific">Clostridium amylolyticum</name>
    <dbReference type="NCBI Taxonomy" id="1121298"/>
    <lineage>
        <taxon>Bacteria</taxon>
        <taxon>Bacillati</taxon>
        <taxon>Bacillota</taxon>
        <taxon>Clostridia</taxon>
        <taxon>Eubacteriales</taxon>
        <taxon>Clostridiaceae</taxon>
        <taxon>Clostridium</taxon>
    </lineage>
</organism>
<keyword evidence="5" id="KW-1003">Cell membrane</keyword>
<feature type="transmembrane region" description="Helical" evidence="5">
    <location>
        <begin position="66"/>
        <end position="90"/>
    </location>
</feature>
<dbReference type="STRING" id="1121298.SAMN05444401_0535"/>
<gene>
    <name evidence="7" type="ORF">SAMN05444401_0535</name>
</gene>
<dbReference type="PANTHER" id="PTHR43229:SF2">
    <property type="entry name" value="NODULATION PROTEIN J"/>
    <property type="match status" value="1"/>
</dbReference>
<evidence type="ECO:0000313" key="8">
    <source>
        <dbReference type="Proteomes" id="UP000184080"/>
    </source>
</evidence>
<evidence type="ECO:0000256" key="3">
    <source>
        <dbReference type="ARBA" id="ARBA00022989"/>
    </source>
</evidence>
<reference evidence="7 8" key="1">
    <citation type="submission" date="2016-11" db="EMBL/GenBank/DDBJ databases">
        <authorList>
            <person name="Jaros S."/>
            <person name="Januszkiewicz K."/>
            <person name="Wedrychowicz H."/>
        </authorList>
    </citation>
    <scope>NUCLEOTIDE SEQUENCE [LARGE SCALE GENOMIC DNA]</scope>
    <source>
        <strain evidence="7 8">DSM 21864</strain>
    </source>
</reference>
<feature type="transmembrane region" description="Helical" evidence="5">
    <location>
        <begin position="149"/>
        <end position="176"/>
    </location>
</feature>
<evidence type="ECO:0000256" key="1">
    <source>
        <dbReference type="ARBA" id="ARBA00004141"/>
    </source>
</evidence>
<accession>A0A1M6PIF4</accession>
<dbReference type="EMBL" id="FQZO01000016">
    <property type="protein sequence ID" value="SHK07738.1"/>
    <property type="molecule type" value="Genomic_DNA"/>
</dbReference>
<keyword evidence="2 5" id="KW-0812">Transmembrane</keyword>
<keyword evidence="5" id="KW-0813">Transport</keyword>
<dbReference type="RefSeq" id="WP_073012929.1">
    <property type="nucleotide sequence ID" value="NZ_FQZO01000016.1"/>
</dbReference>
<keyword evidence="4 5" id="KW-0472">Membrane</keyword>
<evidence type="ECO:0000256" key="2">
    <source>
        <dbReference type="ARBA" id="ARBA00022692"/>
    </source>
</evidence>
<dbReference type="PIRSF" id="PIRSF006648">
    <property type="entry name" value="DrrB"/>
    <property type="match status" value="1"/>
</dbReference>
<comment type="subcellular location">
    <subcellularLocation>
        <location evidence="5">Cell membrane</location>
        <topology evidence="5">Multi-pass membrane protein</topology>
    </subcellularLocation>
    <subcellularLocation>
        <location evidence="1">Membrane</location>
        <topology evidence="1">Multi-pass membrane protein</topology>
    </subcellularLocation>
</comment>
<dbReference type="PANTHER" id="PTHR43229">
    <property type="entry name" value="NODULATION PROTEIN J"/>
    <property type="match status" value="1"/>
</dbReference>
<dbReference type="Proteomes" id="UP000184080">
    <property type="component" value="Unassembled WGS sequence"/>
</dbReference>
<dbReference type="InterPro" id="IPR000412">
    <property type="entry name" value="ABC_2_transport"/>
</dbReference>
<dbReference type="PRINTS" id="PR00164">
    <property type="entry name" value="ABC2TRNSPORT"/>
</dbReference>
<proteinExistence type="inferred from homology"/>
<dbReference type="OrthoDB" id="1414986at2"/>
<feature type="transmembrane region" description="Helical" evidence="5">
    <location>
        <begin position="236"/>
        <end position="258"/>
    </location>
</feature>
<sequence length="274" mass="30983">MQRFRTIHAVFKKELTQLMRYPTWIIQLLIWPLIFPLMYIMSALGMAGPDKSGFSVFEAATGTKNFIAYIVVGTTIWMSVNMIMWGYGTFLREEQMRGTLESNWLCPINKFDYLVGGGILQLLMSFVTAAIGIIEYKYLYGIEFTGNPIYWIMVYLIMIPGVYGVGMLFASVILWAKEANAAVNVVRGILMIVCGITFPVSVTPLWLQNIAKFIPFTYGIAMSRQIMVNGESFKSAGFNIFMCLLQGIILLILGRLAFLSTERKVKQSGSLERF</sequence>
<dbReference type="InterPro" id="IPR051784">
    <property type="entry name" value="Nod_factor_ABC_transporter"/>
</dbReference>
<feature type="domain" description="ABC transmembrane type-2" evidence="6">
    <location>
        <begin position="23"/>
        <end position="261"/>
    </location>
</feature>
<protein>
    <recommendedName>
        <fullName evidence="5">Transport permease protein</fullName>
    </recommendedName>
</protein>
<evidence type="ECO:0000256" key="4">
    <source>
        <dbReference type="ARBA" id="ARBA00023136"/>
    </source>
</evidence>
<dbReference type="GO" id="GO:0140359">
    <property type="term" value="F:ABC-type transporter activity"/>
    <property type="evidence" value="ECO:0007669"/>
    <property type="project" value="InterPro"/>
</dbReference>
<dbReference type="InterPro" id="IPR047817">
    <property type="entry name" value="ABC2_TM_bact-type"/>
</dbReference>
<feature type="transmembrane region" description="Helical" evidence="5">
    <location>
        <begin position="21"/>
        <end position="46"/>
    </location>
</feature>
<comment type="similarity">
    <text evidence="5">Belongs to the ABC-2 integral membrane protein family.</text>
</comment>
<keyword evidence="8" id="KW-1185">Reference proteome</keyword>